<dbReference type="AlphaFoldDB" id="A0A9Q0YIY7"/>
<accession>A0A9Q0YIY7</accession>
<gene>
    <name evidence="1" type="ORF">HOLleu_41277</name>
</gene>
<sequence>MCNRPTYLCLGHTTVCTYIHTNRDIESRTVPIPTVLMYSRILYETDRQHSSNLYTFHRIVARFTPLIEC</sequence>
<organism evidence="1 2">
    <name type="scientific">Holothuria leucospilota</name>
    <name type="common">Black long sea cucumber</name>
    <name type="synonym">Mertensiothuria leucospilota</name>
    <dbReference type="NCBI Taxonomy" id="206669"/>
    <lineage>
        <taxon>Eukaryota</taxon>
        <taxon>Metazoa</taxon>
        <taxon>Echinodermata</taxon>
        <taxon>Eleutherozoa</taxon>
        <taxon>Echinozoa</taxon>
        <taxon>Holothuroidea</taxon>
        <taxon>Aspidochirotacea</taxon>
        <taxon>Aspidochirotida</taxon>
        <taxon>Holothuriidae</taxon>
        <taxon>Holothuria</taxon>
    </lineage>
</organism>
<dbReference type="EMBL" id="JAIZAY010000023">
    <property type="protein sequence ID" value="KAJ8019621.1"/>
    <property type="molecule type" value="Genomic_DNA"/>
</dbReference>
<name>A0A9Q0YIY7_HOLLE</name>
<keyword evidence="2" id="KW-1185">Reference proteome</keyword>
<comment type="caution">
    <text evidence="1">The sequence shown here is derived from an EMBL/GenBank/DDBJ whole genome shotgun (WGS) entry which is preliminary data.</text>
</comment>
<reference evidence="1" key="1">
    <citation type="submission" date="2021-10" db="EMBL/GenBank/DDBJ databases">
        <title>Tropical sea cucumber genome reveals ecological adaptation and Cuvierian tubules defense mechanism.</title>
        <authorList>
            <person name="Chen T."/>
        </authorList>
    </citation>
    <scope>NUCLEOTIDE SEQUENCE</scope>
    <source>
        <strain evidence="1">Nanhai2018</strain>
        <tissue evidence="1">Muscle</tissue>
    </source>
</reference>
<protein>
    <submittedName>
        <fullName evidence="1">Uncharacterized protein</fullName>
    </submittedName>
</protein>
<proteinExistence type="predicted"/>
<evidence type="ECO:0000313" key="1">
    <source>
        <dbReference type="EMBL" id="KAJ8019621.1"/>
    </source>
</evidence>
<evidence type="ECO:0000313" key="2">
    <source>
        <dbReference type="Proteomes" id="UP001152320"/>
    </source>
</evidence>
<dbReference type="Proteomes" id="UP001152320">
    <property type="component" value="Chromosome 23"/>
</dbReference>